<protein>
    <submittedName>
        <fullName evidence="1">Uncharacterized protein</fullName>
    </submittedName>
</protein>
<proteinExistence type="predicted"/>
<organism evidence="1 2">
    <name type="scientific">Melastoma candidum</name>
    <dbReference type="NCBI Taxonomy" id="119954"/>
    <lineage>
        <taxon>Eukaryota</taxon>
        <taxon>Viridiplantae</taxon>
        <taxon>Streptophyta</taxon>
        <taxon>Embryophyta</taxon>
        <taxon>Tracheophyta</taxon>
        <taxon>Spermatophyta</taxon>
        <taxon>Magnoliopsida</taxon>
        <taxon>eudicotyledons</taxon>
        <taxon>Gunneridae</taxon>
        <taxon>Pentapetalae</taxon>
        <taxon>rosids</taxon>
        <taxon>malvids</taxon>
        <taxon>Myrtales</taxon>
        <taxon>Melastomataceae</taxon>
        <taxon>Melastomatoideae</taxon>
        <taxon>Melastomateae</taxon>
        <taxon>Melastoma</taxon>
    </lineage>
</organism>
<reference evidence="2" key="1">
    <citation type="journal article" date="2023" name="Front. Plant Sci.">
        <title>Chromosomal-level genome assembly of Melastoma candidum provides insights into trichome evolution.</title>
        <authorList>
            <person name="Zhong Y."/>
            <person name="Wu W."/>
            <person name="Sun C."/>
            <person name="Zou P."/>
            <person name="Liu Y."/>
            <person name="Dai S."/>
            <person name="Zhou R."/>
        </authorList>
    </citation>
    <scope>NUCLEOTIDE SEQUENCE [LARGE SCALE GENOMIC DNA]</scope>
</reference>
<evidence type="ECO:0000313" key="1">
    <source>
        <dbReference type="EMBL" id="KAI4372003.1"/>
    </source>
</evidence>
<gene>
    <name evidence="1" type="ORF">MLD38_010291</name>
</gene>
<keyword evidence="2" id="KW-1185">Reference proteome</keyword>
<sequence>MAVIEMQVHMDCQGCGEKIKKALRKLKGIHDVHIDIPMQKVTVMGFVDQRKVLRTVRKTGRLAQPWPQQYNMAYTDFADHYYDQPIFNQSHTNTYRLNARRSYADPRLSYSEMVVDQHITMFSDDNAHGCAIM</sequence>
<dbReference type="EMBL" id="CM042883">
    <property type="protein sequence ID" value="KAI4372003.1"/>
    <property type="molecule type" value="Genomic_DNA"/>
</dbReference>
<dbReference type="Proteomes" id="UP001057402">
    <property type="component" value="Chromosome 4"/>
</dbReference>
<comment type="caution">
    <text evidence="1">The sequence shown here is derived from an EMBL/GenBank/DDBJ whole genome shotgun (WGS) entry which is preliminary data.</text>
</comment>
<evidence type="ECO:0000313" key="2">
    <source>
        <dbReference type="Proteomes" id="UP001057402"/>
    </source>
</evidence>
<name>A0ACB9R3F9_9MYRT</name>
<accession>A0ACB9R3F9</accession>